<dbReference type="PANTHER" id="PTHR11644">
    <property type="entry name" value="CYTIDINE DEAMINASE"/>
    <property type="match status" value="1"/>
</dbReference>
<keyword evidence="6 12" id="KW-0479">Metal-binding</keyword>
<accession>A0ABT3BNV5</accession>
<evidence type="ECO:0000313" key="15">
    <source>
        <dbReference type="Proteomes" id="UP001207252"/>
    </source>
</evidence>
<dbReference type="PROSITE" id="PS00903">
    <property type="entry name" value="CYT_DCMP_DEAMINASES_1"/>
    <property type="match status" value="1"/>
</dbReference>
<evidence type="ECO:0000256" key="11">
    <source>
        <dbReference type="ARBA" id="ARBA00049558"/>
    </source>
</evidence>
<dbReference type="InterPro" id="IPR006262">
    <property type="entry name" value="Cyt_deam_tetra"/>
</dbReference>
<keyword evidence="7 12" id="KW-0378">Hydrolase</keyword>
<evidence type="ECO:0000256" key="7">
    <source>
        <dbReference type="ARBA" id="ARBA00022801"/>
    </source>
</evidence>
<evidence type="ECO:0000256" key="8">
    <source>
        <dbReference type="ARBA" id="ARBA00022833"/>
    </source>
</evidence>
<dbReference type="RefSeq" id="WP_263817735.1">
    <property type="nucleotide sequence ID" value="NZ_JAOXHJ010000001.1"/>
</dbReference>
<keyword evidence="8 12" id="KW-0862">Zinc</keyword>
<organism evidence="14 15">
    <name type="scientific">Ureaplasma zalophigenitalium</name>
    <dbReference type="NCBI Taxonomy" id="907723"/>
    <lineage>
        <taxon>Bacteria</taxon>
        <taxon>Bacillati</taxon>
        <taxon>Mycoplasmatota</taxon>
        <taxon>Mycoplasmoidales</taxon>
        <taxon>Mycoplasmoidaceae</taxon>
        <taxon>Ureaplasma</taxon>
    </lineage>
</organism>
<comment type="similarity">
    <text evidence="3 12">Belongs to the cytidine and deoxycytidylate deaminase family.</text>
</comment>
<proteinExistence type="inferred from homology"/>
<dbReference type="GO" id="GO:0004126">
    <property type="term" value="F:cytidine deaminase activity"/>
    <property type="evidence" value="ECO:0007669"/>
    <property type="project" value="UniProtKB-EC"/>
</dbReference>
<comment type="caution">
    <text evidence="14">The sequence shown here is derived from an EMBL/GenBank/DDBJ whole genome shotgun (WGS) entry which is preliminary data.</text>
</comment>
<feature type="domain" description="CMP/dCMP-type deaminase" evidence="13">
    <location>
        <begin position="5"/>
        <end position="132"/>
    </location>
</feature>
<dbReference type="InterPro" id="IPR016192">
    <property type="entry name" value="APOBEC/CMP_deaminase_Zn-bd"/>
</dbReference>
<evidence type="ECO:0000259" key="13">
    <source>
        <dbReference type="PROSITE" id="PS51747"/>
    </source>
</evidence>
<evidence type="ECO:0000256" key="12">
    <source>
        <dbReference type="RuleBase" id="RU364006"/>
    </source>
</evidence>
<comment type="cofactor">
    <cofactor evidence="1 12">
        <name>Zn(2+)</name>
        <dbReference type="ChEBI" id="CHEBI:29105"/>
    </cofactor>
</comment>
<dbReference type="SUPFAM" id="SSF53927">
    <property type="entry name" value="Cytidine deaminase-like"/>
    <property type="match status" value="1"/>
</dbReference>
<evidence type="ECO:0000256" key="3">
    <source>
        <dbReference type="ARBA" id="ARBA00006576"/>
    </source>
</evidence>
<dbReference type="InterPro" id="IPR050202">
    <property type="entry name" value="Cyt/Deoxycyt_deaminase"/>
</dbReference>
<dbReference type="CDD" id="cd01283">
    <property type="entry name" value="cytidine_deaminase"/>
    <property type="match status" value="1"/>
</dbReference>
<protein>
    <recommendedName>
        <fullName evidence="5 12">Cytidine deaminase</fullName>
        <ecNumber evidence="4 12">3.5.4.5</ecNumber>
    </recommendedName>
    <alternativeName>
        <fullName evidence="9 12">Cytidine aminohydrolase</fullName>
    </alternativeName>
</protein>
<evidence type="ECO:0000256" key="10">
    <source>
        <dbReference type="ARBA" id="ARBA00049252"/>
    </source>
</evidence>
<comment type="catalytic activity">
    <reaction evidence="11 12">
        <text>cytidine + H2O + H(+) = uridine + NH4(+)</text>
        <dbReference type="Rhea" id="RHEA:16069"/>
        <dbReference type="ChEBI" id="CHEBI:15377"/>
        <dbReference type="ChEBI" id="CHEBI:15378"/>
        <dbReference type="ChEBI" id="CHEBI:16704"/>
        <dbReference type="ChEBI" id="CHEBI:17562"/>
        <dbReference type="ChEBI" id="CHEBI:28938"/>
        <dbReference type="EC" id="3.5.4.5"/>
    </reaction>
</comment>
<reference evidence="14 15" key="1">
    <citation type="journal article" date="2020" name="Int. J. Syst. Evol. Microbiol.">
        <title>Ureaplasma miroungigenitalium sp. nov. isolated from northern elephant seals (Mirounga angustirostris) and Ureaplasma zalophigenitalium sp. nov. isolated from California sea lions (Zalophus californianus).</title>
        <authorList>
            <person name="Volokhov D.V."/>
            <person name="Gulland F.M."/>
            <person name="Gao Y."/>
            <person name="Chizhikov V.E."/>
        </authorList>
    </citation>
    <scope>NUCLEOTIDE SEQUENCE [LARGE SCALE GENOMIC DNA]</scope>
    <source>
        <strain evidence="14 15">CSL7644-GEN</strain>
    </source>
</reference>
<evidence type="ECO:0000256" key="4">
    <source>
        <dbReference type="ARBA" id="ARBA00012783"/>
    </source>
</evidence>
<dbReference type="EMBL" id="JAOXHJ010000001">
    <property type="protein sequence ID" value="MCV3753934.1"/>
    <property type="molecule type" value="Genomic_DNA"/>
</dbReference>
<evidence type="ECO:0000256" key="6">
    <source>
        <dbReference type="ARBA" id="ARBA00022723"/>
    </source>
</evidence>
<dbReference type="NCBIfam" id="TIGR01354">
    <property type="entry name" value="cyt_deam_tetra"/>
    <property type="match status" value="1"/>
</dbReference>
<dbReference type="PROSITE" id="PS51747">
    <property type="entry name" value="CYT_DCMP_DEAMINASES_2"/>
    <property type="match status" value="1"/>
</dbReference>
<evidence type="ECO:0000256" key="9">
    <source>
        <dbReference type="ARBA" id="ARBA00032005"/>
    </source>
</evidence>
<evidence type="ECO:0000256" key="1">
    <source>
        <dbReference type="ARBA" id="ARBA00001947"/>
    </source>
</evidence>
<dbReference type="PANTHER" id="PTHR11644:SF2">
    <property type="entry name" value="CYTIDINE DEAMINASE"/>
    <property type="match status" value="1"/>
</dbReference>
<dbReference type="InterPro" id="IPR016193">
    <property type="entry name" value="Cytidine_deaminase-like"/>
</dbReference>
<keyword evidence="15" id="KW-1185">Reference proteome</keyword>
<dbReference type="EC" id="3.5.4.5" evidence="4 12"/>
<evidence type="ECO:0000256" key="2">
    <source>
        <dbReference type="ARBA" id="ARBA00003949"/>
    </source>
</evidence>
<comment type="function">
    <text evidence="2 12">This enzyme scavenges exogenous and endogenous cytidine and 2'-deoxycytidine for UMP synthesis.</text>
</comment>
<name>A0ABT3BNV5_9BACT</name>
<comment type="catalytic activity">
    <reaction evidence="10 12">
        <text>2'-deoxycytidine + H2O + H(+) = 2'-deoxyuridine + NH4(+)</text>
        <dbReference type="Rhea" id="RHEA:13433"/>
        <dbReference type="ChEBI" id="CHEBI:15377"/>
        <dbReference type="ChEBI" id="CHEBI:15378"/>
        <dbReference type="ChEBI" id="CHEBI:15698"/>
        <dbReference type="ChEBI" id="CHEBI:16450"/>
        <dbReference type="ChEBI" id="CHEBI:28938"/>
        <dbReference type="EC" id="3.5.4.5"/>
    </reaction>
</comment>
<dbReference type="Proteomes" id="UP001207252">
    <property type="component" value="Unassembled WGS sequence"/>
</dbReference>
<gene>
    <name evidence="14" type="primary">cdd</name>
    <name evidence="14" type="ORF">OF365_00925</name>
</gene>
<evidence type="ECO:0000256" key="5">
    <source>
        <dbReference type="ARBA" id="ARBA00018266"/>
    </source>
</evidence>
<evidence type="ECO:0000313" key="14">
    <source>
        <dbReference type="EMBL" id="MCV3753934.1"/>
    </source>
</evidence>
<dbReference type="NCBIfam" id="NF004064">
    <property type="entry name" value="PRK05578.1"/>
    <property type="match status" value="1"/>
</dbReference>
<dbReference type="Pfam" id="PF00383">
    <property type="entry name" value="dCMP_cyt_deam_1"/>
    <property type="match status" value="1"/>
</dbReference>
<dbReference type="Gene3D" id="3.40.140.10">
    <property type="entry name" value="Cytidine Deaminase, domain 2"/>
    <property type="match status" value="1"/>
</dbReference>
<sequence>MNTKINYQSIYEQLKTLQTHAYAPYSHYPVASIVKCENNYYRGVNVENGSYGLTICAERNAIFQAIAHGEKKIEAIYLITNDNNNTGTPCGACRQVISEFMPPEQDVVVFNQDGTYQVYTLKDLLPFSWSANISLK</sequence>
<dbReference type="InterPro" id="IPR002125">
    <property type="entry name" value="CMP_dCMP_dom"/>
</dbReference>